<dbReference type="PROSITE" id="PS50045">
    <property type="entry name" value="SIGMA54_INTERACT_4"/>
    <property type="match status" value="1"/>
</dbReference>
<dbReference type="InterPro" id="IPR009057">
    <property type="entry name" value="Homeodomain-like_sf"/>
</dbReference>
<dbReference type="AlphaFoldDB" id="A0A4P8IF51"/>
<dbReference type="PANTHER" id="PTHR32071:SF74">
    <property type="entry name" value="TRANSCRIPTIONAL ACTIVATOR ROCR"/>
    <property type="match status" value="1"/>
</dbReference>
<dbReference type="Gene3D" id="3.40.50.300">
    <property type="entry name" value="P-loop containing nucleotide triphosphate hydrolases"/>
    <property type="match status" value="1"/>
</dbReference>
<evidence type="ECO:0000313" key="7">
    <source>
        <dbReference type="Proteomes" id="UP000298653"/>
    </source>
</evidence>
<gene>
    <name evidence="6" type="ORF">AR1Y2_3068</name>
</gene>
<dbReference type="SUPFAM" id="SSF46689">
    <property type="entry name" value="Homeodomain-like"/>
    <property type="match status" value="1"/>
</dbReference>
<dbReference type="Proteomes" id="UP000298653">
    <property type="component" value="Chromosome"/>
</dbReference>
<keyword evidence="7" id="KW-1185">Reference proteome</keyword>
<evidence type="ECO:0000256" key="4">
    <source>
        <dbReference type="ARBA" id="ARBA00023163"/>
    </source>
</evidence>
<dbReference type="InterPro" id="IPR002197">
    <property type="entry name" value="HTH_Fis"/>
</dbReference>
<dbReference type="PANTHER" id="PTHR32071">
    <property type="entry name" value="TRANSCRIPTIONAL REGULATORY PROTEIN"/>
    <property type="match status" value="1"/>
</dbReference>
<dbReference type="InterPro" id="IPR058031">
    <property type="entry name" value="AAA_lid_NorR"/>
</dbReference>
<keyword evidence="2" id="KW-0067">ATP-binding</keyword>
<feature type="domain" description="Sigma-54 factor interaction" evidence="5">
    <location>
        <begin position="252"/>
        <end position="480"/>
    </location>
</feature>
<dbReference type="InterPro" id="IPR025662">
    <property type="entry name" value="Sigma_54_int_dom_ATP-bd_1"/>
</dbReference>
<dbReference type="Pfam" id="PF25601">
    <property type="entry name" value="AAA_lid_14"/>
    <property type="match status" value="1"/>
</dbReference>
<dbReference type="InterPro" id="IPR002078">
    <property type="entry name" value="Sigma_54_int"/>
</dbReference>
<dbReference type="InterPro" id="IPR035965">
    <property type="entry name" value="PAS-like_dom_sf"/>
</dbReference>
<evidence type="ECO:0000256" key="1">
    <source>
        <dbReference type="ARBA" id="ARBA00022741"/>
    </source>
</evidence>
<dbReference type="Gene3D" id="3.30.450.20">
    <property type="entry name" value="PAS domain"/>
    <property type="match status" value="1"/>
</dbReference>
<dbReference type="PROSITE" id="PS00688">
    <property type="entry name" value="SIGMA54_INTERACT_3"/>
    <property type="match status" value="1"/>
</dbReference>
<dbReference type="SUPFAM" id="SSF55785">
    <property type="entry name" value="PYP-like sensor domain (PAS domain)"/>
    <property type="match status" value="1"/>
</dbReference>
<dbReference type="InterPro" id="IPR003593">
    <property type="entry name" value="AAA+_ATPase"/>
</dbReference>
<sequence length="573" mass="64617">MNHEELIEVLSQYGLGAMLISEDNTILSINMTGDRLLHGNGKLTGNSVPEFALPLCEQKDDSIYINIKFGEYLLRQPSPQNISLPEHTRLIVFRDGTNDYQLEMMTSVIDQIKEGIVMCDSDSRLSFFNNPAVRLDSLVAENVLGECVNDVYTMNGEENCALPETLQKRRPILNHRHRYTTKYGKQVDAVADTHPVIKDGQVLGAFNIVEDWSTVNDLHKQIIDLREKLLHYTSGNNKTKSVLSARYTFDDIIFVSSPMRTVINQCRQVAKTDSSVMIYGETGTGKELFAQSIHNASNRSDGPFLAINCAALPENLLESLLFGSVKGAYTGAENRPGFFEQANHGTLLLDEINSMNISLQAKLLRVLQDGIIRRIGGSTEIKVDVRVLSCINIPPHQAIAENKLRQDLFYRLGVININIPPLRERKEDIALLATHFMMSFNSKLLKCVKGIDPITLEIFNTYSWPGNVRELQHAMEHAVIMLPEDQCLITSEYIPQNLLTEEDISSLSAAAAEPEPSHSLHNKLQDIERNTLCQILMENEGNISKSAQVLKMSRQNLQYRIKRYKIDIKDFRN</sequence>
<dbReference type="FunFam" id="3.40.50.300:FF:000006">
    <property type="entry name" value="DNA-binding transcriptional regulator NtrC"/>
    <property type="match status" value="1"/>
</dbReference>
<proteinExistence type="predicted"/>
<dbReference type="KEGG" id="arf:AR1Y2_3068"/>
<evidence type="ECO:0000256" key="3">
    <source>
        <dbReference type="ARBA" id="ARBA00023015"/>
    </source>
</evidence>
<reference evidence="6 7" key="1">
    <citation type="submission" date="2019-05" db="EMBL/GenBank/DDBJ databases">
        <title>Complete genome sequencing of Anaerostipes rhamnosivorans.</title>
        <authorList>
            <person name="Bui T.P.N."/>
            <person name="de Vos W.M."/>
        </authorList>
    </citation>
    <scope>NUCLEOTIDE SEQUENCE [LARGE SCALE GENOMIC DNA]</scope>
    <source>
        <strain evidence="6 7">1y2</strain>
    </source>
</reference>
<keyword evidence="3" id="KW-0805">Transcription regulation</keyword>
<dbReference type="GO" id="GO:0043565">
    <property type="term" value="F:sequence-specific DNA binding"/>
    <property type="evidence" value="ECO:0007669"/>
    <property type="project" value="InterPro"/>
</dbReference>
<evidence type="ECO:0000259" key="5">
    <source>
        <dbReference type="PROSITE" id="PS50045"/>
    </source>
</evidence>
<dbReference type="SMART" id="SM00382">
    <property type="entry name" value="AAA"/>
    <property type="match status" value="1"/>
</dbReference>
<dbReference type="InterPro" id="IPR025944">
    <property type="entry name" value="Sigma_54_int_dom_CS"/>
</dbReference>
<dbReference type="Gene3D" id="1.10.10.60">
    <property type="entry name" value="Homeodomain-like"/>
    <property type="match status" value="1"/>
</dbReference>
<dbReference type="PRINTS" id="PR01590">
    <property type="entry name" value="HTHFIS"/>
</dbReference>
<dbReference type="Pfam" id="PF02954">
    <property type="entry name" value="HTH_8"/>
    <property type="match status" value="1"/>
</dbReference>
<name>A0A4P8IF51_9FIRM</name>
<dbReference type="OrthoDB" id="9764280at2"/>
<dbReference type="PROSITE" id="PS00675">
    <property type="entry name" value="SIGMA54_INTERACT_1"/>
    <property type="match status" value="1"/>
</dbReference>
<dbReference type="Pfam" id="PF00158">
    <property type="entry name" value="Sigma54_activat"/>
    <property type="match status" value="1"/>
</dbReference>
<dbReference type="GO" id="GO:0006355">
    <property type="term" value="P:regulation of DNA-templated transcription"/>
    <property type="evidence" value="ECO:0007669"/>
    <property type="project" value="InterPro"/>
</dbReference>
<organism evidence="6 7">
    <name type="scientific">Anaerostipes rhamnosivorans</name>
    <dbReference type="NCBI Taxonomy" id="1229621"/>
    <lineage>
        <taxon>Bacteria</taxon>
        <taxon>Bacillati</taxon>
        <taxon>Bacillota</taxon>
        <taxon>Clostridia</taxon>
        <taxon>Lachnospirales</taxon>
        <taxon>Lachnospiraceae</taxon>
        <taxon>Anaerostipes</taxon>
    </lineage>
</organism>
<protein>
    <submittedName>
        <fullName evidence="6">Arginine utilization regulatory protein RocR</fullName>
    </submittedName>
</protein>
<evidence type="ECO:0000256" key="2">
    <source>
        <dbReference type="ARBA" id="ARBA00022840"/>
    </source>
</evidence>
<evidence type="ECO:0000313" key="6">
    <source>
        <dbReference type="EMBL" id="QCP36522.1"/>
    </source>
</evidence>
<dbReference type="Gene3D" id="1.10.8.60">
    <property type="match status" value="1"/>
</dbReference>
<accession>A0A4P8IF51</accession>
<keyword evidence="4" id="KW-0804">Transcription</keyword>
<keyword evidence="1" id="KW-0547">Nucleotide-binding</keyword>
<dbReference type="InterPro" id="IPR027417">
    <property type="entry name" value="P-loop_NTPase"/>
</dbReference>
<dbReference type="CDD" id="cd00009">
    <property type="entry name" value="AAA"/>
    <property type="match status" value="1"/>
</dbReference>
<dbReference type="SUPFAM" id="SSF52540">
    <property type="entry name" value="P-loop containing nucleoside triphosphate hydrolases"/>
    <property type="match status" value="1"/>
</dbReference>
<dbReference type="GO" id="GO:0005524">
    <property type="term" value="F:ATP binding"/>
    <property type="evidence" value="ECO:0007669"/>
    <property type="project" value="UniProtKB-KW"/>
</dbReference>
<dbReference type="RefSeq" id="WP_137329735.1">
    <property type="nucleotide sequence ID" value="NZ_CP040058.1"/>
</dbReference>
<dbReference type="EMBL" id="CP040058">
    <property type="protein sequence ID" value="QCP36522.1"/>
    <property type="molecule type" value="Genomic_DNA"/>
</dbReference>